<keyword evidence="3" id="KW-0560">Oxidoreductase</keyword>
<dbReference type="EMBL" id="JBANRG010000006">
    <property type="protein sequence ID" value="KAK7465549.1"/>
    <property type="molecule type" value="Genomic_DNA"/>
</dbReference>
<name>A0ABR1JRW6_9AGAR</name>
<keyword evidence="2" id="KW-0274">FAD</keyword>
<evidence type="ECO:0000259" key="5">
    <source>
        <dbReference type="Pfam" id="PF07992"/>
    </source>
</evidence>
<evidence type="ECO:0000313" key="6">
    <source>
        <dbReference type="EMBL" id="KAK7465549.1"/>
    </source>
</evidence>
<dbReference type="Proteomes" id="UP001498398">
    <property type="component" value="Unassembled WGS sequence"/>
</dbReference>
<dbReference type="InterPro" id="IPR050346">
    <property type="entry name" value="FMO-like"/>
</dbReference>
<comment type="caution">
    <text evidence="6">The sequence shown here is derived from an EMBL/GenBank/DDBJ whole genome shotgun (WGS) entry which is preliminary data.</text>
</comment>
<proteinExistence type="predicted"/>
<organism evidence="6 7">
    <name type="scientific">Marasmiellus scandens</name>
    <dbReference type="NCBI Taxonomy" id="2682957"/>
    <lineage>
        <taxon>Eukaryota</taxon>
        <taxon>Fungi</taxon>
        <taxon>Dikarya</taxon>
        <taxon>Basidiomycota</taxon>
        <taxon>Agaricomycotina</taxon>
        <taxon>Agaricomycetes</taxon>
        <taxon>Agaricomycetidae</taxon>
        <taxon>Agaricales</taxon>
        <taxon>Marasmiineae</taxon>
        <taxon>Omphalotaceae</taxon>
        <taxon>Marasmiellus</taxon>
    </lineage>
</organism>
<evidence type="ECO:0000256" key="2">
    <source>
        <dbReference type="ARBA" id="ARBA00022827"/>
    </source>
</evidence>
<dbReference type="Pfam" id="PF07992">
    <property type="entry name" value="Pyr_redox_2"/>
    <property type="match status" value="1"/>
</dbReference>
<accession>A0ABR1JRW6</accession>
<dbReference type="Gene3D" id="3.50.50.60">
    <property type="entry name" value="FAD/NAD(P)-binding domain"/>
    <property type="match status" value="1"/>
</dbReference>
<keyword evidence="1" id="KW-0285">Flavoprotein</keyword>
<keyword evidence="4" id="KW-0732">Signal</keyword>
<evidence type="ECO:0000256" key="3">
    <source>
        <dbReference type="ARBA" id="ARBA00023002"/>
    </source>
</evidence>
<gene>
    <name evidence="6" type="ORF">VKT23_005524</name>
</gene>
<sequence>MTWNPFLLVYQLIQYIIAKLLSPTPPSPHAKLSRPRIAVIGAGLTGVSSAAHCVGHGFDVVIFEAGGRDQLGGIWARVNNTSGLQIHSLMYRFHPQVQWSNGYPTRQQIIDAIEDVWKTYHLEDKTKFGVRVERVWQESDEKWFVNSEEYGKFDGIIAAVGTCGDPKMPHMRGQETFEVNSGPRSRIQTHQYVGGGASAVEALEYASAAKAEKTTILARSDKWIIPRNAIVDMLLAFNVFGQEIYISWIPEFLLRRFFYRDLEDLAPKKGLFMETPMVNSDVLDKIREGSAAWLRGDILSFDKTGIWFSQRSKGVPPGGPGREIHVDADIVVMATGFSRPSLKFLPEECFDEPYNPPNWYLQTFPPTHRTICANNCTYVNAIGTVGNYHIGIYTRILLMFLVDPLTRPRPGLMKLWINFTRFLKIRSPTPAFDFFTYTELMWWYVFCVAINPFRWKWALFVFFGIGDKLPLTVVEAEDKVREVIGMEEFNSMQNRKD</sequence>
<reference evidence="6 7" key="1">
    <citation type="submission" date="2024-01" db="EMBL/GenBank/DDBJ databases">
        <title>A draft genome for the cacao thread blight pathogen Marasmiellus scandens.</title>
        <authorList>
            <person name="Baruah I.K."/>
            <person name="Leung J."/>
            <person name="Bukari Y."/>
            <person name="Amoako-Attah I."/>
            <person name="Meinhardt L.W."/>
            <person name="Bailey B.A."/>
            <person name="Cohen S.P."/>
        </authorList>
    </citation>
    <scope>NUCLEOTIDE SEQUENCE [LARGE SCALE GENOMIC DNA]</scope>
    <source>
        <strain evidence="6 7">GH-19</strain>
    </source>
</reference>
<feature type="chain" id="PRO_5045594159" description="FAD/NAD(P)-binding domain-containing protein" evidence="4">
    <location>
        <begin position="19"/>
        <end position="497"/>
    </location>
</feature>
<keyword evidence="7" id="KW-1185">Reference proteome</keyword>
<feature type="domain" description="FAD/NAD(P)-binding" evidence="5">
    <location>
        <begin position="36"/>
        <end position="223"/>
    </location>
</feature>
<evidence type="ECO:0000256" key="4">
    <source>
        <dbReference type="SAM" id="SignalP"/>
    </source>
</evidence>
<feature type="signal peptide" evidence="4">
    <location>
        <begin position="1"/>
        <end position="18"/>
    </location>
</feature>
<dbReference type="SUPFAM" id="SSF51905">
    <property type="entry name" value="FAD/NAD(P)-binding domain"/>
    <property type="match status" value="2"/>
</dbReference>
<evidence type="ECO:0000256" key="1">
    <source>
        <dbReference type="ARBA" id="ARBA00022630"/>
    </source>
</evidence>
<evidence type="ECO:0000313" key="7">
    <source>
        <dbReference type="Proteomes" id="UP001498398"/>
    </source>
</evidence>
<dbReference type="PANTHER" id="PTHR23023">
    <property type="entry name" value="DIMETHYLANILINE MONOOXYGENASE"/>
    <property type="match status" value="1"/>
</dbReference>
<dbReference type="InterPro" id="IPR036188">
    <property type="entry name" value="FAD/NAD-bd_sf"/>
</dbReference>
<protein>
    <recommendedName>
        <fullName evidence="5">FAD/NAD(P)-binding domain-containing protein</fullName>
    </recommendedName>
</protein>
<dbReference type="InterPro" id="IPR023753">
    <property type="entry name" value="FAD/NAD-binding_dom"/>
</dbReference>